<proteinExistence type="predicted"/>
<gene>
    <name evidence="1" type="ORF">HGK34_11450</name>
</gene>
<protein>
    <submittedName>
        <fullName evidence="1">Uncharacterized protein</fullName>
    </submittedName>
</protein>
<dbReference type="Proteomes" id="UP000675409">
    <property type="component" value="Unassembled WGS sequence"/>
</dbReference>
<evidence type="ECO:0000313" key="1">
    <source>
        <dbReference type="EMBL" id="MBL0886885.1"/>
    </source>
</evidence>
<accession>A0ABS1LKV7</accession>
<reference evidence="1 2" key="1">
    <citation type="journal article" date="2021" name="Arch. Microbiol.">
        <title>Myceligenerans indicum sp. nov., an actinobacterium isolated from mangrove sediment of Sundarbans, India.</title>
        <authorList>
            <person name="Asha K."/>
            <person name="Bhadury P."/>
        </authorList>
    </citation>
    <scope>NUCLEOTIDE SEQUENCE [LARGE SCALE GENOMIC DNA]</scope>
    <source>
        <strain evidence="1 2">I2</strain>
    </source>
</reference>
<keyword evidence="2" id="KW-1185">Reference proteome</keyword>
<comment type="caution">
    <text evidence="1">The sequence shown here is derived from an EMBL/GenBank/DDBJ whole genome shotgun (WGS) entry which is preliminary data.</text>
</comment>
<dbReference type="RefSeq" id="WP_201847309.1">
    <property type="nucleotide sequence ID" value="NZ_JABBYC010000018.1"/>
</dbReference>
<sequence>MTGSGRSFHREQRLAAIRRWAVEGVVPERERLPIEQQFLDRVDRVANPFFIPVALNALESVDYHRQVSYLLDAFDALPFRVDVAFDSAWKAFESASKRVVSGNITDRLKWLSAGRIGFDVIDHLCANLPVQSCEYLFKRLILDSLDGERGQRPRNRVENLEYPAATQLMELLSRKYGAGPPGLRRKGAMFLRKAVRGDLLTIDGAAKFQLDARSRAGLLMSGLLYSARNDRFHGESFSPFVSSAASLRTYTHPYFSFISSYYLLLCIWAEVHPEVIDFRKGSVLDSLKENLSYGIELFGSHWNR</sequence>
<dbReference type="EMBL" id="JABBYC010000018">
    <property type="protein sequence ID" value="MBL0886885.1"/>
    <property type="molecule type" value="Genomic_DNA"/>
</dbReference>
<name>A0ABS1LKV7_9MICO</name>
<evidence type="ECO:0000313" key="2">
    <source>
        <dbReference type="Proteomes" id="UP000675409"/>
    </source>
</evidence>
<organism evidence="1 2">
    <name type="scientific">Myceligenerans indicum</name>
    <dbReference type="NCBI Taxonomy" id="2593663"/>
    <lineage>
        <taxon>Bacteria</taxon>
        <taxon>Bacillati</taxon>
        <taxon>Actinomycetota</taxon>
        <taxon>Actinomycetes</taxon>
        <taxon>Micrococcales</taxon>
        <taxon>Promicromonosporaceae</taxon>
        <taxon>Myceligenerans</taxon>
    </lineage>
</organism>